<name>A0A327KYF7_9BRAD</name>
<protein>
    <recommendedName>
        <fullName evidence="4">DUF2282 domain-containing protein</fullName>
    </recommendedName>
</protein>
<dbReference type="EMBL" id="NPEU01000003">
    <property type="protein sequence ID" value="RAI42202.1"/>
    <property type="molecule type" value="Genomic_DNA"/>
</dbReference>
<dbReference type="Proteomes" id="UP000248863">
    <property type="component" value="Unassembled WGS sequence"/>
</dbReference>
<evidence type="ECO:0000256" key="1">
    <source>
        <dbReference type="SAM" id="SignalP"/>
    </source>
</evidence>
<comment type="caution">
    <text evidence="2">The sequence shown here is derived from an EMBL/GenBank/DDBJ whole genome shotgun (WGS) entry which is preliminary data.</text>
</comment>
<keyword evidence="3" id="KW-1185">Reference proteome</keyword>
<feature type="chain" id="PRO_5016456204" description="DUF2282 domain-containing protein" evidence="1">
    <location>
        <begin position="31"/>
        <end position="88"/>
    </location>
</feature>
<evidence type="ECO:0000313" key="2">
    <source>
        <dbReference type="EMBL" id="RAI42202.1"/>
    </source>
</evidence>
<evidence type="ECO:0008006" key="4">
    <source>
        <dbReference type="Google" id="ProtNLM"/>
    </source>
</evidence>
<gene>
    <name evidence="2" type="ORF">CH338_00820</name>
</gene>
<organism evidence="2 3">
    <name type="scientific">Rhodoplanes elegans</name>
    <dbReference type="NCBI Taxonomy" id="29408"/>
    <lineage>
        <taxon>Bacteria</taxon>
        <taxon>Pseudomonadati</taxon>
        <taxon>Pseudomonadota</taxon>
        <taxon>Alphaproteobacteria</taxon>
        <taxon>Hyphomicrobiales</taxon>
        <taxon>Nitrobacteraceae</taxon>
        <taxon>Rhodoplanes</taxon>
    </lineage>
</organism>
<dbReference type="AlphaFoldDB" id="A0A327KYF7"/>
<keyword evidence="1" id="KW-0732">Signal</keyword>
<sequence>MKPNPSEAPMTRAVLAFAAAALVLTTVADSADARPQRFKVFDQETGKTLHDDGKLDGKACVFGKDTRFNPATGKIIVVPAMKCNFKSF</sequence>
<accession>A0A327KYF7</accession>
<reference evidence="2 3" key="1">
    <citation type="submission" date="2017-07" db="EMBL/GenBank/DDBJ databases">
        <title>Draft Genome Sequences of Select Purple Nonsulfur Bacteria.</title>
        <authorList>
            <person name="Lasarre B."/>
            <person name="Mckinlay J.B."/>
        </authorList>
    </citation>
    <scope>NUCLEOTIDE SEQUENCE [LARGE SCALE GENOMIC DNA]</scope>
    <source>
        <strain evidence="2 3">DSM 11907</strain>
    </source>
</reference>
<feature type="signal peptide" evidence="1">
    <location>
        <begin position="1"/>
        <end position="30"/>
    </location>
</feature>
<proteinExistence type="predicted"/>
<evidence type="ECO:0000313" key="3">
    <source>
        <dbReference type="Proteomes" id="UP000248863"/>
    </source>
</evidence>